<evidence type="ECO:0000256" key="5">
    <source>
        <dbReference type="ARBA" id="ARBA00022989"/>
    </source>
</evidence>
<evidence type="ECO:0000256" key="6">
    <source>
        <dbReference type="ARBA" id="ARBA00023136"/>
    </source>
</evidence>
<comment type="subcellular location">
    <subcellularLocation>
        <location evidence="1">Cell membrane</location>
        <topology evidence="1">Multi-pass membrane protein</topology>
    </subcellularLocation>
</comment>
<keyword evidence="4 7" id="KW-0812">Transmembrane</keyword>
<reference evidence="9 10" key="1">
    <citation type="journal article" date="2016" name="Nat. Commun.">
        <title>Thousands of microbial genomes shed light on interconnected biogeochemical processes in an aquifer system.</title>
        <authorList>
            <person name="Anantharaman K."/>
            <person name="Brown C.T."/>
            <person name="Hug L.A."/>
            <person name="Sharon I."/>
            <person name="Castelle C.J."/>
            <person name="Probst A.J."/>
            <person name="Thomas B.C."/>
            <person name="Singh A."/>
            <person name="Wilkins M.J."/>
            <person name="Karaoz U."/>
            <person name="Brodie E.L."/>
            <person name="Williams K.H."/>
            <person name="Hubbard S.S."/>
            <person name="Banfield J.F."/>
        </authorList>
    </citation>
    <scope>NUCLEOTIDE SEQUENCE [LARGE SCALE GENOMIC DNA]</scope>
</reference>
<keyword evidence="3" id="KW-1003">Cell membrane</keyword>
<evidence type="ECO:0000313" key="9">
    <source>
        <dbReference type="EMBL" id="OGC80050.1"/>
    </source>
</evidence>
<dbReference type="STRING" id="1797243.A2943_01560"/>
<dbReference type="AlphaFoldDB" id="A0A1F4XEI4"/>
<keyword evidence="6 7" id="KW-0472">Membrane</keyword>
<keyword evidence="5 7" id="KW-1133">Transmembrane helix</keyword>
<name>A0A1F4XEI4_9BACT</name>
<evidence type="ECO:0000313" key="10">
    <source>
        <dbReference type="Proteomes" id="UP000176185"/>
    </source>
</evidence>
<dbReference type="PRINTS" id="PR01837">
    <property type="entry name" value="MGTCSAPBPROT"/>
</dbReference>
<protein>
    <recommendedName>
        <fullName evidence="8">MgtC/SapB/SrpB/YhiD N-terminal domain-containing protein</fullName>
    </recommendedName>
</protein>
<evidence type="ECO:0000259" key="8">
    <source>
        <dbReference type="Pfam" id="PF02308"/>
    </source>
</evidence>
<feature type="transmembrane region" description="Helical" evidence="7">
    <location>
        <begin position="12"/>
        <end position="36"/>
    </location>
</feature>
<feature type="transmembrane region" description="Helical" evidence="7">
    <location>
        <begin position="81"/>
        <end position="101"/>
    </location>
</feature>
<evidence type="ECO:0000256" key="4">
    <source>
        <dbReference type="ARBA" id="ARBA00022692"/>
    </source>
</evidence>
<dbReference type="InterPro" id="IPR003416">
    <property type="entry name" value="MgtC/SapB/SrpB/YhiD_fam"/>
</dbReference>
<evidence type="ECO:0000256" key="1">
    <source>
        <dbReference type="ARBA" id="ARBA00004651"/>
    </source>
</evidence>
<organism evidence="9 10">
    <name type="scientific">Candidatus Adlerbacteria bacterium RIFCSPLOWO2_01_FULL_51_16</name>
    <dbReference type="NCBI Taxonomy" id="1797243"/>
    <lineage>
        <taxon>Bacteria</taxon>
        <taxon>Candidatus Adleribacteriota</taxon>
    </lineage>
</organism>
<dbReference type="Proteomes" id="UP000176185">
    <property type="component" value="Unassembled WGS sequence"/>
</dbReference>
<evidence type="ECO:0000256" key="2">
    <source>
        <dbReference type="ARBA" id="ARBA00009298"/>
    </source>
</evidence>
<dbReference type="PANTHER" id="PTHR33778:SF1">
    <property type="entry name" value="MAGNESIUM TRANSPORTER YHID-RELATED"/>
    <property type="match status" value="1"/>
</dbReference>
<accession>A0A1F4XEI4</accession>
<dbReference type="Pfam" id="PF02308">
    <property type="entry name" value="MgtC"/>
    <property type="match status" value="1"/>
</dbReference>
<evidence type="ECO:0000256" key="3">
    <source>
        <dbReference type="ARBA" id="ARBA00022475"/>
    </source>
</evidence>
<dbReference type="InterPro" id="IPR049177">
    <property type="entry name" value="MgtC_SapB_SrpB_YhiD_N"/>
</dbReference>
<sequence length="161" mass="16823">MFDQTLQLGPQFFSLVETALAINLLVAAILGALLGLERSIAGKHAGMRTYALVSLGSCLFVIIGTLASYQLSFFAGINPLQIAGSIVIGIGFIGSGLALMGGQKQEITTAAGIWVAAGIGMASGFGLYLLAVATTLIAVAVFSFFWHIENWVRGYFGTEAD</sequence>
<feature type="transmembrane region" description="Helical" evidence="7">
    <location>
        <begin position="113"/>
        <end position="146"/>
    </location>
</feature>
<gene>
    <name evidence="9" type="ORF">A2943_01560</name>
</gene>
<comment type="similarity">
    <text evidence="2">Belongs to the MgtC/SapB family.</text>
</comment>
<dbReference type="EMBL" id="MEWX01000030">
    <property type="protein sequence ID" value="OGC80050.1"/>
    <property type="molecule type" value="Genomic_DNA"/>
</dbReference>
<dbReference type="GO" id="GO:0005886">
    <property type="term" value="C:plasma membrane"/>
    <property type="evidence" value="ECO:0007669"/>
    <property type="project" value="UniProtKB-SubCell"/>
</dbReference>
<feature type="transmembrane region" description="Helical" evidence="7">
    <location>
        <begin position="48"/>
        <end position="69"/>
    </location>
</feature>
<comment type="caution">
    <text evidence="9">The sequence shown here is derived from an EMBL/GenBank/DDBJ whole genome shotgun (WGS) entry which is preliminary data.</text>
</comment>
<evidence type="ECO:0000256" key="7">
    <source>
        <dbReference type="SAM" id="Phobius"/>
    </source>
</evidence>
<dbReference type="PANTHER" id="PTHR33778">
    <property type="entry name" value="PROTEIN MGTC"/>
    <property type="match status" value="1"/>
</dbReference>
<feature type="domain" description="MgtC/SapB/SrpB/YhiD N-terminal" evidence="8">
    <location>
        <begin position="24"/>
        <end position="150"/>
    </location>
</feature>
<proteinExistence type="inferred from homology"/>